<dbReference type="InterPro" id="IPR035651">
    <property type="entry name" value="BipA_V"/>
</dbReference>
<dbReference type="InterPro" id="IPR027417">
    <property type="entry name" value="P-loop_NTPase"/>
</dbReference>
<dbReference type="CDD" id="cd01891">
    <property type="entry name" value="TypA_BipA"/>
    <property type="match status" value="1"/>
</dbReference>
<feature type="binding site" evidence="3">
    <location>
        <begin position="130"/>
        <end position="133"/>
    </location>
    <ligand>
        <name>GTP</name>
        <dbReference type="ChEBI" id="CHEBI:37565"/>
    </ligand>
</feature>
<keyword evidence="3" id="KW-0694">RNA-binding</keyword>
<dbReference type="Pfam" id="PF00679">
    <property type="entry name" value="EFG_C"/>
    <property type="match status" value="1"/>
</dbReference>
<evidence type="ECO:0000259" key="5">
    <source>
        <dbReference type="PROSITE" id="PS51722"/>
    </source>
</evidence>
<evidence type="ECO:0000313" key="6">
    <source>
        <dbReference type="EMBL" id="XBH07692.1"/>
    </source>
</evidence>
<dbReference type="EMBL" id="CP155447">
    <property type="protein sequence ID" value="XBH07692.1"/>
    <property type="molecule type" value="Genomic_DNA"/>
</dbReference>
<dbReference type="GO" id="GO:0043022">
    <property type="term" value="F:ribosome binding"/>
    <property type="evidence" value="ECO:0007669"/>
    <property type="project" value="UniProtKB-UniRule"/>
</dbReference>
<dbReference type="SMART" id="SM00838">
    <property type="entry name" value="EFG_C"/>
    <property type="match status" value="1"/>
</dbReference>
<dbReference type="CDD" id="cd03710">
    <property type="entry name" value="BipA_TypA_C"/>
    <property type="match status" value="1"/>
</dbReference>
<dbReference type="FunFam" id="3.40.50.300:FF:000055">
    <property type="entry name" value="GTP-binding protein TypA"/>
    <property type="match status" value="1"/>
</dbReference>
<dbReference type="GO" id="GO:0003924">
    <property type="term" value="F:GTPase activity"/>
    <property type="evidence" value="ECO:0007669"/>
    <property type="project" value="UniProtKB-UniRule"/>
</dbReference>
<evidence type="ECO:0000256" key="3">
    <source>
        <dbReference type="HAMAP-Rule" id="MF_00849"/>
    </source>
</evidence>
<dbReference type="Gene3D" id="3.30.70.240">
    <property type="match status" value="1"/>
</dbReference>
<dbReference type="Pfam" id="PF00009">
    <property type="entry name" value="GTP_EFTU"/>
    <property type="match status" value="1"/>
</dbReference>
<dbReference type="PANTHER" id="PTHR42908">
    <property type="entry name" value="TRANSLATION ELONGATION FACTOR-RELATED"/>
    <property type="match status" value="1"/>
</dbReference>
<comment type="subcellular location">
    <subcellularLocation>
        <location evidence="3">Cytoplasm</location>
    </subcellularLocation>
    <text evidence="3">Binds to ribosomes.</text>
</comment>
<dbReference type="GO" id="GO:0000027">
    <property type="term" value="P:ribosomal large subunit assembly"/>
    <property type="evidence" value="ECO:0007669"/>
    <property type="project" value="UniProtKB-UniRule"/>
</dbReference>
<dbReference type="FunFam" id="2.40.30.10:FF:000016">
    <property type="entry name" value="GTP-binding protein TypA"/>
    <property type="match status" value="1"/>
</dbReference>
<dbReference type="NCBIfam" id="TIGR01394">
    <property type="entry name" value="TypA_BipA"/>
    <property type="match status" value="1"/>
</dbReference>
<dbReference type="InterPro" id="IPR009000">
    <property type="entry name" value="Transl_B-barrel_sf"/>
</dbReference>
<dbReference type="GO" id="GO:0000049">
    <property type="term" value="F:tRNA binding"/>
    <property type="evidence" value="ECO:0007669"/>
    <property type="project" value="UniProtKB-KW"/>
</dbReference>
<dbReference type="Gene3D" id="2.40.50.250">
    <property type="entry name" value="bipa protein"/>
    <property type="match status" value="1"/>
</dbReference>
<reference evidence="6" key="1">
    <citation type="submission" date="2024-05" db="EMBL/GenBank/DDBJ databases">
        <title>Planctomycetes of the genus Singulisphaera possess chitinolytic capabilities.</title>
        <authorList>
            <person name="Ivanova A."/>
        </authorList>
    </citation>
    <scope>NUCLEOTIDE SEQUENCE</scope>
    <source>
        <strain evidence="6">Ch08T</strain>
    </source>
</reference>
<dbReference type="NCBIfam" id="TIGR00231">
    <property type="entry name" value="small_GTP"/>
    <property type="match status" value="1"/>
</dbReference>
<keyword evidence="1 3" id="KW-0342">GTP-binding</keyword>
<dbReference type="InterPro" id="IPR000640">
    <property type="entry name" value="EFG_V-like"/>
</dbReference>
<dbReference type="PROSITE" id="PS51722">
    <property type="entry name" value="G_TR_2"/>
    <property type="match status" value="1"/>
</dbReference>
<dbReference type="InterPro" id="IPR048876">
    <property type="entry name" value="BipA_C"/>
</dbReference>
<dbReference type="GO" id="GO:0019843">
    <property type="term" value="F:rRNA binding"/>
    <property type="evidence" value="ECO:0007669"/>
    <property type="project" value="UniProtKB-KW"/>
</dbReference>
<dbReference type="HAMAP" id="MF_00849">
    <property type="entry name" value="BipA"/>
    <property type="match status" value="1"/>
</dbReference>
<dbReference type="AlphaFoldDB" id="A0AAU7CRH6"/>
<feature type="domain" description="Tr-type G" evidence="5">
    <location>
        <begin position="5"/>
        <end position="200"/>
    </location>
</feature>
<dbReference type="GO" id="GO:0009409">
    <property type="term" value="P:response to cold"/>
    <property type="evidence" value="ECO:0007669"/>
    <property type="project" value="UniProtKB-ARBA"/>
</dbReference>
<dbReference type="FunFam" id="3.30.70.870:FF:000003">
    <property type="entry name" value="GTP-binding protein TypA"/>
    <property type="match status" value="1"/>
</dbReference>
<dbReference type="Gene3D" id="3.40.50.300">
    <property type="entry name" value="P-loop containing nucleotide triphosphate hydrolases"/>
    <property type="match status" value="1"/>
</dbReference>
<dbReference type="FunFam" id="2.40.50.250:FF:000001">
    <property type="entry name" value="GTP-binding protein TypA"/>
    <property type="match status" value="1"/>
</dbReference>
<dbReference type="InterPro" id="IPR035647">
    <property type="entry name" value="EFG_III/V"/>
</dbReference>
<evidence type="ECO:0000256" key="4">
    <source>
        <dbReference type="SAM" id="MobiDB-lite"/>
    </source>
</evidence>
<dbReference type="InterPro" id="IPR031157">
    <property type="entry name" value="G_TR_CS"/>
</dbReference>
<comment type="similarity">
    <text evidence="3">Belongs to the TRAFAC class translation factor GTPase superfamily. Classic translation factor GTPase family. BipA subfamily.</text>
</comment>
<dbReference type="Gene3D" id="3.30.70.870">
    <property type="entry name" value="Elongation Factor G (Translational Gtpase), domain 3"/>
    <property type="match status" value="1"/>
</dbReference>
<dbReference type="SUPFAM" id="SSF50447">
    <property type="entry name" value="Translation proteins"/>
    <property type="match status" value="1"/>
</dbReference>
<dbReference type="PROSITE" id="PS00301">
    <property type="entry name" value="G_TR_1"/>
    <property type="match status" value="1"/>
</dbReference>
<keyword evidence="3" id="KW-0699">rRNA-binding</keyword>
<sequence>MIRRDDIRNVAIIAHVDHGKTTLVDSMLRQSGQFRASQLVGNCILDSNDQERERGITILAKNIAINYGDVKINIIDTPGHADFGGEVERTLQMADGALVLVDAFEGPMPQTKFVLRKAFANKIRPIVVINKIDRPDARPQEVLNEIFDTFVDLEADEHQLDFSYIYASGRGGFASHDPTTTEGDIRPLLDLIVQKVPGPEVDPDSPFRMLCTTLDFSEYVGRIAIGRIASGRVKRSQKAVLIKAENVTTTGSIDSVLVFDKLGRVEVETAEAGDIVALVGLGSVDIGDTIASTERPEALPRIEVGEPTLSMLFTVNDSPLTGEGQYLTSRHLKDRLDRELRSNVALRVEPTAERDSFTVSGRGLLHLSVLIESMRREGYELAVGKPEVIMKRLNGVEHEPYEYFVVDVPHGQMGPVMELVGARRGELAKMDVKGAYAHLEFMIPARGLLGLRTRLMSATQGEAMMHHNFHDYQPFRGEIPKRSNGVMISMVRGQAVAFALDSLQQRGTMFVKPGDDIYAGMIVAENARGDDMVVNPCKEKKLTNMRASGSDKNVLLKPPRELTLEIALEYIESDELVEITPTKIRLRKKELTEEGRKRSGRSGGKTVSV</sequence>
<dbReference type="FunFam" id="3.30.70.240:FF:000002">
    <property type="entry name" value="GTP-binding protein TypA"/>
    <property type="match status" value="1"/>
</dbReference>
<dbReference type="PRINTS" id="PR00315">
    <property type="entry name" value="ELONGATNFCT"/>
</dbReference>
<keyword evidence="3" id="KW-0378">Hydrolase</keyword>
<dbReference type="CDD" id="cd03691">
    <property type="entry name" value="BipA_TypA_II"/>
    <property type="match status" value="1"/>
</dbReference>
<evidence type="ECO:0000256" key="1">
    <source>
        <dbReference type="ARBA" id="ARBA00023134"/>
    </source>
</evidence>
<evidence type="ECO:0000256" key="2">
    <source>
        <dbReference type="ARBA" id="ARBA00048548"/>
    </source>
</evidence>
<dbReference type="SUPFAM" id="SSF52540">
    <property type="entry name" value="P-loop containing nucleoside triphosphate hydrolases"/>
    <property type="match status" value="1"/>
</dbReference>
<gene>
    <name evidence="6" type="primary">typA</name>
    <name evidence="3" type="synonym">bipA</name>
    <name evidence="6" type="ORF">V5E97_17145</name>
</gene>
<dbReference type="EC" id="3.6.5.-" evidence="3"/>
<dbReference type="InterPro" id="IPR004161">
    <property type="entry name" value="EFTu-like_2"/>
</dbReference>
<dbReference type="SUPFAM" id="SSF54980">
    <property type="entry name" value="EF-G C-terminal domain-like"/>
    <property type="match status" value="2"/>
</dbReference>
<dbReference type="Gene3D" id="2.40.30.10">
    <property type="entry name" value="Translation factors"/>
    <property type="match status" value="1"/>
</dbReference>
<keyword evidence="3" id="KW-0690">Ribosome biogenesis</keyword>
<dbReference type="InterPro" id="IPR042116">
    <property type="entry name" value="TypA/BipA_C"/>
</dbReference>
<dbReference type="Pfam" id="PF21018">
    <property type="entry name" value="BipA_C"/>
    <property type="match status" value="1"/>
</dbReference>
<dbReference type="GO" id="GO:0010467">
    <property type="term" value="P:gene expression"/>
    <property type="evidence" value="ECO:0007669"/>
    <property type="project" value="UniProtKB-ARBA"/>
</dbReference>
<comment type="subunit">
    <text evidence="3">Monomer.</text>
</comment>
<dbReference type="GO" id="GO:1990904">
    <property type="term" value="C:ribonucleoprotein complex"/>
    <property type="evidence" value="ECO:0007669"/>
    <property type="project" value="TreeGrafter"/>
</dbReference>
<dbReference type="Pfam" id="PF03144">
    <property type="entry name" value="GTP_EFTU_D2"/>
    <property type="match status" value="1"/>
</dbReference>
<dbReference type="InterPro" id="IPR047043">
    <property type="entry name" value="BipA_III"/>
</dbReference>
<comment type="catalytic activity">
    <reaction evidence="2 3">
        <text>GTP + H2O = GDP + phosphate + H(+)</text>
        <dbReference type="Rhea" id="RHEA:19669"/>
        <dbReference type="ChEBI" id="CHEBI:15377"/>
        <dbReference type="ChEBI" id="CHEBI:15378"/>
        <dbReference type="ChEBI" id="CHEBI:37565"/>
        <dbReference type="ChEBI" id="CHEBI:43474"/>
        <dbReference type="ChEBI" id="CHEBI:58189"/>
    </reaction>
</comment>
<name>A0AAU7CRH6_9BACT</name>
<dbReference type="RefSeq" id="WP_406700531.1">
    <property type="nucleotide sequence ID" value="NZ_CP155447.1"/>
</dbReference>
<dbReference type="GO" id="GO:0005829">
    <property type="term" value="C:cytosol"/>
    <property type="evidence" value="ECO:0007669"/>
    <property type="project" value="TreeGrafter"/>
</dbReference>
<accession>A0AAU7CRH6</accession>
<proteinExistence type="inferred from homology"/>
<feature type="binding site" evidence="3">
    <location>
        <begin position="17"/>
        <end position="22"/>
    </location>
    <ligand>
        <name>GTP</name>
        <dbReference type="ChEBI" id="CHEBI:37565"/>
    </ligand>
</feature>
<protein>
    <recommendedName>
        <fullName evidence="3">Large ribosomal subunit assembly factor BipA</fullName>
        <ecNumber evidence="3">3.6.5.-</ecNumber>
    </recommendedName>
    <alternativeName>
        <fullName evidence="3">GTP-binding protein BipA</fullName>
    </alternativeName>
</protein>
<keyword evidence="3" id="KW-0820">tRNA-binding</keyword>
<keyword evidence="3" id="KW-0963">Cytoplasm</keyword>
<dbReference type="PANTHER" id="PTHR42908:SF8">
    <property type="entry name" value="TR-TYPE G DOMAIN-CONTAINING PROTEIN"/>
    <property type="match status" value="1"/>
</dbReference>
<dbReference type="InterPro" id="IPR047041">
    <property type="entry name" value="BipA_GTP-bd_dom"/>
</dbReference>
<feature type="region of interest" description="Disordered" evidence="4">
    <location>
        <begin position="590"/>
        <end position="609"/>
    </location>
</feature>
<comment type="function">
    <text evidence="3">A 50S ribosomal subunit assembly protein with GTPase activity, required for 50S subunit assembly at low temperatures, may also play a role in translation. Binds GTP and analogs. Binds the 70S ribosome between the 30S and 50S subunits, in a similar position as ribosome-bound EF-G; it contacts a number of ribosomal proteins, both rRNAs and the A-site tRNA.</text>
</comment>
<dbReference type="InterPro" id="IPR047042">
    <property type="entry name" value="BipA_II"/>
</dbReference>
<dbReference type="InterPro" id="IPR005225">
    <property type="entry name" value="Small_GTP-bd"/>
</dbReference>
<dbReference type="InterPro" id="IPR006298">
    <property type="entry name" value="BipA"/>
</dbReference>
<dbReference type="InterPro" id="IPR000795">
    <property type="entry name" value="T_Tr_GTP-bd_dom"/>
</dbReference>
<dbReference type="GO" id="GO:0005525">
    <property type="term" value="F:GTP binding"/>
    <property type="evidence" value="ECO:0007669"/>
    <property type="project" value="UniProtKB-UniRule"/>
</dbReference>
<dbReference type="CDD" id="cd16263">
    <property type="entry name" value="BipA_III"/>
    <property type="match status" value="1"/>
</dbReference>
<organism evidence="6">
    <name type="scientific">Singulisphaera sp. Ch08</name>
    <dbReference type="NCBI Taxonomy" id="3120278"/>
    <lineage>
        <taxon>Bacteria</taxon>
        <taxon>Pseudomonadati</taxon>
        <taxon>Planctomycetota</taxon>
        <taxon>Planctomycetia</taxon>
        <taxon>Isosphaerales</taxon>
        <taxon>Isosphaeraceae</taxon>
        <taxon>Singulisphaera</taxon>
    </lineage>
</organism>
<keyword evidence="3" id="KW-0547">Nucleotide-binding</keyword>